<dbReference type="EMBL" id="GBRH01244695">
    <property type="protein sequence ID" value="JAD53200.1"/>
    <property type="molecule type" value="Transcribed_RNA"/>
</dbReference>
<accession>A0A0A9AWC5</accession>
<reference evidence="1" key="2">
    <citation type="journal article" date="2015" name="Data Brief">
        <title>Shoot transcriptome of the giant reed, Arundo donax.</title>
        <authorList>
            <person name="Barrero R.A."/>
            <person name="Guerrero F.D."/>
            <person name="Moolhuijzen P."/>
            <person name="Goolsby J.A."/>
            <person name="Tidwell J."/>
            <person name="Bellgard S.E."/>
            <person name="Bellgard M.I."/>
        </authorList>
    </citation>
    <scope>NUCLEOTIDE SEQUENCE</scope>
    <source>
        <tissue evidence="1">Shoot tissue taken approximately 20 cm above the soil surface</tissue>
    </source>
</reference>
<proteinExistence type="predicted"/>
<sequence length="70" mass="8026">MSLLSFVLYDLKALQQLILPCLSFRIDCYQDFCCYRIHSSECSSYDSFGRNFHMPVPCTCLSCILVCIGN</sequence>
<organism evidence="1">
    <name type="scientific">Arundo donax</name>
    <name type="common">Giant reed</name>
    <name type="synonym">Donax arundinaceus</name>
    <dbReference type="NCBI Taxonomy" id="35708"/>
    <lineage>
        <taxon>Eukaryota</taxon>
        <taxon>Viridiplantae</taxon>
        <taxon>Streptophyta</taxon>
        <taxon>Embryophyta</taxon>
        <taxon>Tracheophyta</taxon>
        <taxon>Spermatophyta</taxon>
        <taxon>Magnoliopsida</taxon>
        <taxon>Liliopsida</taxon>
        <taxon>Poales</taxon>
        <taxon>Poaceae</taxon>
        <taxon>PACMAD clade</taxon>
        <taxon>Arundinoideae</taxon>
        <taxon>Arundineae</taxon>
        <taxon>Arundo</taxon>
    </lineage>
</organism>
<name>A0A0A9AWC5_ARUDO</name>
<evidence type="ECO:0000313" key="1">
    <source>
        <dbReference type="EMBL" id="JAD53200.1"/>
    </source>
</evidence>
<dbReference type="AlphaFoldDB" id="A0A0A9AWC5"/>
<protein>
    <submittedName>
        <fullName evidence="1">Uncharacterized protein</fullName>
    </submittedName>
</protein>
<reference evidence="1" key="1">
    <citation type="submission" date="2014-09" db="EMBL/GenBank/DDBJ databases">
        <authorList>
            <person name="Magalhaes I.L.F."/>
            <person name="Oliveira U."/>
            <person name="Santos F.R."/>
            <person name="Vidigal T.H.D.A."/>
            <person name="Brescovit A.D."/>
            <person name="Santos A.J."/>
        </authorList>
    </citation>
    <scope>NUCLEOTIDE SEQUENCE</scope>
    <source>
        <tissue evidence="1">Shoot tissue taken approximately 20 cm above the soil surface</tissue>
    </source>
</reference>